<evidence type="ECO:0008006" key="4">
    <source>
        <dbReference type="Google" id="ProtNLM"/>
    </source>
</evidence>
<feature type="signal peptide" evidence="1">
    <location>
        <begin position="1"/>
        <end position="26"/>
    </location>
</feature>
<dbReference type="InterPro" id="IPR023296">
    <property type="entry name" value="Glyco_hydro_beta-prop_sf"/>
</dbReference>
<evidence type="ECO:0000313" key="2">
    <source>
        <dbReference type="EMBL" id="ATZ21701.1"/>
    </source>
</evidence>
<feature type="chain" id="PRO_5014959686" description="Glycosyl hydrolase family 32 N-terminal domain-containing protein" evidence="1">
    <location>
        <begin position="27"/>
        <end position="575"/>
    </location>
</feature>
<dbReference type="OrthoDB" id="387404at2"/>
<dbReference type="SUPFAM" id="SSF75005">
    <property type="entry name" value="Arabinanase/levansucrase/invertase"/>
    <property type="match status" value="1"/>
</dbReference>
<dbReference type="Proteomes" id="UP000232223">
    <property type="component" value="Chromosome"/>
</dbReference>
<dbReference type="EMBL" id="CP024969">
    <property type="protein sequence ID" value="ATZ21701.1"/>
    <property type="molecule type" value="Genomic_DNA"/>
</dbReference>
<gene>
    <name evidence="2" type="ORF">MTABA_v1c05030</name>
</gene>
<dbReference type="AlphaFoldDB" id="A0A2K8P4M4"/>
<organism evidence="2 3">
    <name type="scientific">Mesoplasma tabanidae</name>
    <dbReference type="NCBI Taxonomy" id="219745"/>
    <lineage>
        <taxon>Bacteria</taxon>
        <taxon>Bacillati</taxon>
        <taxon>Mycoplasmatota</taxon>
        <taxon>Mollicutes</taxon>
        <taxon>Entomoplasmatales</taxon>
        <taxon>Entomoplasmataceae</taxon>
        <taxon>Mesoplasma</taxon>
    </lineage>
</organism>
<accession>A0A2K8P4M4</accession>
<dbReference type="PROSITE" id="PS51257">
    <property type="entry name" value="PROKAR_LIPOPROTEIN"/>
    <property type="match status" value="1"/>
</dbReference>
<keyword evidence="1" id="KW-0732">Signal</keyword>
<name>A0A2K8P4M4_9MOLU</name>
<protein>
    <recommendedName>
        <fullName evidence="4">Glycosyl hydrolase family 32 N-terminal domain-containing protein</fullName>
    </recommendedName>
</protein>
<dbReference type="KEGG" id="mtab:MTABA_v1c05030"/>
<keyword evidence="3" id="KW-1185">Reference proteome</keyword>
<dbReference type="RefSeq" id="WP_100679626.1">
    <property type="nucleotide sequence ID" value="NZ_CP024969.1"/>
</dbReference>
<evidence type="ECO:0000256" key="1">
    <source>
        <dbReference type="SAM" id="SignalP"/>
    </source>
</evidence>
<proteinExistence type="predicted"/>
<sequence>MIQKIVKRKTMLKGLLSLSAASIVIAAPLSVVSCEKISYNDGFFDRPVNWYSPFNSKTGSSDAFANDACSILWDEEQELFYSWMLFRDGKGFPSGWIEMTSPDLNTWTQGKYRVKHGSEFENINNQKNQTSALGGSVWVDTKGQFFDQGDVVFVISMQPSKILTNNGSEEIGKESNIESKKVTTKNDYTTDESGIAYFVSHGLGQDFYTSGVLSKECLNKDGTLDWRDTAVFETDDGVYFAISAHDRLEFWKINHFGNKPKNEGTEKITKVSELFVRNIGVEVPNVVRVDNNLWYVSASVQDNPFGGPFQSAWWTLCEWDKKDGFIPVYNVNGKYERYDMNKLQNRQAAYEVKKEQPHAKVIDWSKSEKYKDLINPWTPNEYGTEGYAQRVVNPYQTQLQKAIDAKKAEETIKYDEFLIARSMTSNWAYNTDIWSWKGGTYGSERIQWNKDRTALEFLPNDKIAGYSDNGTAVYYLKGENLEEGYTLKFDGKNFTFKLEFDENKKNGKVTWNNQLNTGLKKWTNQGGPTEQSDEIIIVWNKSTLTFYNRTKNWNAHFMLPQGTTHTKNENAKSIV</sequence>
<evidence type="ECO:0000313" key="3">
    <source>
        <dbReference type="Proteomes" id="UP000232223"/>
    </source>
</evidence>
<reference evidence="2 3" key="1">
    <citation type="submission" date="2017-11" db="EMBL/GenBank/DDBJ databases">
        <title>Genome sequence of Mesoplasma tabanidae BARC 857 (ATCC 49584).</title>
        <authorList>
            <person name="Lo W.-S."/>
            <person name="Kuo C.-H."/>
        </authorList>
    </citation>
    <scope>NUCLEOTIDE SEQUENCE [LARGE SCALE GENOMIC DNA]</scope>
    <source>
        <strain evidence="2 3">BARC 857</strain>
    </source>
</reference>